<organism evidence="1">
    <name type="scientific">Thelazia callipaeda</name>
    <name type="common">Oriental eyeworm</name>
    <name type="synonym">Parasitic nematode</name>
    <dbReference type="NCBI Taxonomy" id="103827"/>
    <lineage>
        <taxon>Eukaryota</taxon>
        <taxon>Metazoa</taxon>
        <taxon>Ecdysozoa</taxon>
        <taxon>Nematoda</taxon>
        <taxon>Chromadorea</taxon>
        <taxon>Rhabditida</taxon>
        <taxon>Spirurina</taxon>
        <taxon>Spiruromorpha</taxon>
        <taxon>Thelazioidea</taxon>
        <taxon>Thelaziidae</taxon>
        <taxon>Thelazia</taxon>
    </lineage>
</organism>
<name>A0A0N5D2W6_THECL</name>
<reference evidence="1" key="1">
    <citation type="submission" date="2017-02" db="UniProtKB">
        <authorList>
            <consortium name="WormBaseParasite"/>
        </authorList>
    </citation>
    <scope>IDENTIFICATION</scope>
</reference>
<protein>
    <submittedName>
        <fullName evidence="1">DUF19 domain-containing protein</fullName>
    </submittedName>
</protein>
<dbReference type="WBParaSite" id="TCLT_0000724601-mRNA-1">
    <property type="protein sequence ID" value="TCLT_0000724601-mRNA-1"/>
    <property type="gene ID" value="TCLT_0000724601"/>
</dbReference>
<evidence type="ECO:0000313" key="1">
    <source>
        <dbReference type="WBParaSite" id="TCLT_0000724601-mRNA-1"/>
    </source>
</evidence>
<accession>A0A0N5D2W6</accession>
<proteinExistence type="predicted"/>
<sequence>MNVFQFCKSINLQENQNSSDTVTNSLGQAFTLPKIGKYVFRELCRLIREFNNCIYESRQQCPKHITISLIDASYGFLCSEGYETFMASADCLIDLDGRFPLKQCHEITLKNIEAANAHSGITIPTRFIKMCQAMDYFYNCVEKPIAESCGIAAWKMIIRVLHDTTKTLLPGCQFTVEPNLSFPLQSHPFASFPTASELPYRITTATAAYTIDNHLFVMNNVKLLSQEISNSKAEIIRSNDDEKDIIKQSHFERNDEENLRFVVSADDNANPTTDMANEQGHRSEIGISRHVFIDKDTDISYYDSGSSNSFMEDNSANDSYSYLSILECVSLLELCEE</sequence>
<dbReference type="OMA" id="YVFRELC"/>
<dbReference type="AlphaFoldDB" id="A0A0N5D2W6"/>
<dbReference type="PANTHER" id="PTHR37431">
    <property type="entry name" value="PROTEIN CBG06927"/>
    <property type="match status" value="1"/>
</dbReference>
<dbReference type="PANTHER" id="PTHR37431:SF3">
    <property type="entry name" value="DUF19 DOMAIN-CONTAINING PROTEIN"/>
    <property type="match status" value="1"/>
</dbReference>